<dbReference type="Pfam" id="PF00378">
    <property type="entry name" value="ECH_1"/>
    <property type="match status" value="1"/>
</dbReference>
<gene>
    <name evidence="2" type="ORF">L1F33_02490</name>
</gene>
<protein>
    <submittedName>
        <fullName evidence="2">Crotonase/enoyl-CoA hydratase family protein</fullName>
    </submittedName>
</protein>
<dbReference type="Proteomes" id="UP001065265">
    <property type="component" value="Chromosome"/>
</dbReference>
<evidence type="ECO:0000256" key="1">
    <source>
        <dbReference type="ARBA" id="ARBA00005254"/>
    </source>
</evidence>
<dbReference type="InterPro" id="IPR014748">
    <property type="entry name" value="Enoyl-CoA_hydra_C"/>
</dbReference>
<sequence length="266" mass="27915">MSDLLRIETADHVTTLTLDRPERMNPLGQAGDGDAFAAACDAINADMGVRCVILTGAGRAFSAGGDIRAMKEKSGNFGGTAPEIADGYRDNIHKVLRALYGLRVPLIAAVNGPAIGLGCDLACLADMRLAGADAKFGVTFLKLGIIPGDGGTWILPRIIGEARAAELFYTGEVIDAATALDWGLVSRVVDDAALMDEARALAAKVAAMPPHALRQAKNLMRQGRGTSYDAALEMAANAQALMHSTADHMEGVDALLEKRAPRFTGQ</sequence>
<dbReference type="RefSeq" id="WP_265559592.1">
    <property type="nucleotide sequence ID" value="NZ_CP092471.1"/>
</dbReference>
<evidence type="ECO:0000313" key="2">
    <source>
        <dbReference type="EMBL" id="UVI39851.1"/>
    </source>
</evidence>
<dbReference type="PANTHER" id="PTHR43459">
    <property type="entry name" value="ENOYL-COA HYDRATASE"/>
    <property type="match status" value="1"/>
</dbReference>
<dbReference type="EMBL" id="CP092471">
    <property type="protein sequence ID" value="UVI39851.1"/>
    <property type="molecule type" value="Genomic_DNA"/>
</dbReference>
<dbReference type="Gene3D" id="1.10.12.10">
    <property type="entry name" value="Lyase 2-enoyl-coa Hydratase, Chain A, domain 2"/>
    <property type="match status" value="1"/>
</dbReference>
<organism evidence="2 3">
    <name type="scientific">Qipengyuania spongiae</name>
    <dbReference type="NCBI Taxonomy" id="2909673"/>
    <lineage>
        <taxon>Bacteria</taxon>
        <taxon>Pseudomonadati</taxon>
        <taxon>Pseudomonadota</taxon>
        <taxon>Alphaproteobacteria</taxon>
        <taxon>Sphingomonadales</taxon>
        <taxon>Erythrobacteraceae</taxon>
        <taxon>Qipengyuania</taxon>
    </lineage>
</organism>
<comment type="similarity">
    <text evidence="1">Belongs to the enoyl-CoA hydratase/isomerase family.</text>
</comment>
<proteinExistence type="inferred from homology"/>
<keyword evidence="3" id="KW-1185">Reference proteome</keyword>
<dbReference type="InterPro" id="IPR029045">
    <property type="entry name" value="ClpP/crotonase-like_dom_sf"/>
</dbReference>
<reference evidence="2" key="1">
    <citation type="submission" date="2022-02" db="EMBL/GenBank/DDBJ databases">
        <title>Qipengyuania spongiae sp. nov., isolated from marine sponge.</title>
        <authorList>
            <person name="Li Z."/>
            <person name="Zhang M."/>
        </authorList>
    </citation>
    <scope>NUCLEOTIDE SEQUENCE</scope>
    <source>
        <strain evidence="2">PHS-Z21</strain>
    </source>
</reference>
<evidence type="ECO:0000313" key="3">
    <source>
        <dbReference type="Proteomes" id="UP001065265"/>
    </source>
</evidence>
<dbReference type="CDD" id="cd06558">
    <property type="entry name" value="crotonase-like"/>
    <property type="match status" value="1"/>
</dbReference>
<dbReference type="SUPFAM" id="SSF52096">
    <property type="entry name" value="ClpP/crotonase"/>
    <property type="match status" value="1"/>
</dbReference>
<dbReference type="InterPro" id="IPR001753">
    <property type="entry name" value="Enoyl-CoA_hydra/iso"/>
</dbReference>
<dbReference type="Gene3D" id="3.90.226.10">
    <property type="entry name" value="2-enoyl-CoA Hydratase, Chain A, domain 1"/>
    <property type="match status" value="1"/>
</dbReference>
<dbReference type="PANTHER" id="PTHR43459:SF1">
    <property type="entry name" value="EG:BACN32G11.4 PROTEIN"/>
    <property type="match status" value="1"/>
</dbReference>
<accession>A0ABY5T185</accession>
<name>A0ABY5T185_9SPHN</name>
<dbReference type="NCBIfam" id="NF006699">
    <property type="entry name" value="PRK09245.1"/>
    <property type="match status" value="1"/>
</dbReference>